<feature type="transmembrane region" description="Helical" evidence="12">
    <location>
        <begin position="636"/>
        <end position="654"/>
    </location>
</feature>
<reference evidence="15" key="1">
    <citation type="journal article" date="2017" name="Genome Announc.">
        <title>Genome sequences of Cyberlindnera fabianii 65, Pichia kudriavzevii 129, and Saccharomyces cerevisiae 131 isolated from fermented masau fruits in Zimbabwe.</title>
        <authorList>
            <person name="van Rijswijck I.M.H."/>
            <person name="Derks M.F.L."/>
            <person name="Abee T."/>
            <person name="de Ridder D."/>
            <person name="Smid E.J."/>
        </authorList>
    </citation>
    <scope>NUCLEOTIDE SEQUENCE [LARGE SCALE GENOMIC DNA]</scope>
    <source>
        <strain evidence="15">129</strain>
    </source>
</reference>
<keyword evidence="3" id="KW-0808">Transferase</keyword>
<feature type="transmembrane region" description="Helical" evidence="12">
    <location>
        <begin position="861"/>
        <end position="881"/>
    </location>
</feature>
<dbReference type="GO" id="GO:0005829">
    <property type="term" value="C:cytosol"/>
    <property type="evidence" value="ECO:0007669"/>
    <property type="project" value="TreeGrafter"/>
</dbReference>
<accession>A0A1V2LGP2</accession>
<evidence type="ECO:0000256" key="1">
    <source>
        <dbReference type="ARBA" id="ARBA00012513"/>
    </source>
</evidence>
<dbReference type="Gene3D" id="1.10.510.10">
    <property type="entry name" value="Transferase(Phosphotransferase) domain 1"/>
    <property type="match status" value="1"/>
</dbReference>
<sequence length="1566" mass="177202">MTSTDSERSRSHTISKLSRLFTSTSTQNSSISNPETRSFSNKSTASNNSSSESLSRTSSTRKGKVSRLQIMEDGSHIHHLRSAKRQEKLSLMMKDWISGGTKRNDAVSAIPNIFNDKTSETKLPPTLFATYVKEQHNFSQGKSVNQPVMNDGGSFFEKYGKCHEIVGKGAFGVVKVSHKKVGSNQEMLYAVKEFRKRQNEPEEKYSKRLTYEFCISSSLKHDNIINAFDLFKNSKGEYCEVMEYCTGGDLYSLIVSAGKLEYIEADCFFKQILRGVHYIHKMGVAHRDLKPENILLTQDGNVKITDFGSAECFKTVWEDEVQLSNGIRGSSPYIAPEEFTTREYDPRCVDVWSCGVIYMAMRTGRQLWKEARLEDEFFHEYLKMRKCEHGYGPIEYLKRARCRNVIYCMLDPVPQRRITTLQVLNSEWKKHMNSMFPHIEPSSHLLSPASSAHMLDTGSPIVAPLLRFITNNPLKAILYPCILSLIFAFPLLNNIPVLPQDLLLNTIFPPTRNQPSVSWLEDGGAHKLNLVEVKLFNDQSLHMDVVDFQETLLKGIYNDTVVYSPTTYTSIGNFTLLEENSNFTVMKFLVYNSFHDITSILFDNIRIAKEKYPLDLELRFPSLLHAHFSDDGSFSFVRFFFQIILAPLVIWYLAKNFSELSISSKFNIGLASLGQALLVTFSSLSIVSIYGLELLQIPPLVLSICPLFLILKDLRCVSLNVKYGISFQSLCKNILAECLPSSIISHVSLIAISLIELMFSLKSSKLMAQLAIFVIMECIMNFILTNTFLVTICINELIKTNQFDSSPNKGNKVFPYLIAALFSGLQLVSTVTPNVILRNIHSLLYINKRGFVFDLNSYNPFSRTLLSPVIFMNMDGFQYYIPLKEDSKMSIDIFFILEFLIFLVFCISSLCIILKITISDFKTPLLAKYPTDISSSPNKTGSSKHYLNSKDLVDGHVLDIVKLGTSSCPFIVSVAIDHKILVWSPLKNPIPEPTLLPIDSRFLPVTEVSMSDSGSLIMVFSRLGHIKCWSRLTMSWIWDIHLDMLENDTPLESFFRRRTQVSNGRRKLASRSAKSKEKPASIINPNADEATNLRPGRSMSLDSNFDNSVNLRKLTLNSDMEFIIVLKNGTMYTINCTNGELEQTTLCSSSLICAKKLVSPRVNDRIVAIKENGELLVSTAVNNKWRSRPVKIDTETYNKGRSLLTPAALSKEFELSKTNNNSKKVDFDLADSSACFDNIVMETVPFVGMIVQAYGSKSQLVDVQTGTVLKEWKIGRFKPTSFKVFHPEPSHCRFCGCASVPSFSVAYTELDTNYLILHTFSIDNRAKNNICLRVERDSRETRCLGFASVTEHQHALSNVEGWCSTDLNMLIGVRKKDTVHDLEIIKYAAINEDEIESTGIELNGARGSILDSSQIGLRKRHNRLTQSSVVSDNGCMKDIKQDDEIKERRRLSDIWEGWTMTARGNVKFYEIPDGEDTGLLIKKLGPVRKFGHKSIVVCFGNIMKVLYLGNDNLIEEDECDAETASPYQNTNSLSFINRRRKLRMKKYDLTHSTNFEDSTKCQPCNV</sequence>
<keyword evidence="6 10" id="KW-0067">ATP-binding</keyword>
<feature type="transmembrane region" description="Helical" evidence="12">
    <location>
        <begin position="767"/>
        <end position="792"/>
    </location>
</feature>
<evidence type="ECO:0000256" key="9">
    <source>
        <dbReference type="ARBA" id="ARBA00078109"/>
    </source>
</evidence>
<dbReference type="InterPro" id="IPR011009">
    <property type="entry name" value="Kinase-like_dom_sf"/>
</dbReference>
<comment type="catalytic activity">
    <reaction evidence="8">
        <text>L-seryl-[protein] + ATP = O-phospho-L-seryl-[protein] + ADP + H(+)</text>
        <dbReference type="Rhea" id="RHEA:17989"/>
        <dbReference type="Rhea" id="RHEA-COMP:9863"/>
        <dbReference type="Rhea" id="RHEA-COMP:11604"/>
        <dbReference type="ChEBI" id="CHEBI:15378"/>
        <dbReference type="ChEBI" id="CHEBI:29999"/>
        <dbReference type="ChEBI" id="CHEBI:30616"/>
        <dbReference type="ChEBI" id="CHEBI:83421"/>
        <dbReference type="ChEBI" id="CHEBI:456216"/>
        <dbReference type="EC" id="2.7.11.1"/>
    </reaction>
</comment>
<evidence type="ECO:0000256" key="7">
    <source>
        <dbReference type="ARBA" id="ARBA00047899"/>
    </source>
</evidence>
<dbReference type="Proteomes" id="UP000189274">
    <property type="component" value="Unassembled WGS sequence"/>
</dbReference>
<dbReference type="PROSITE" id="PS00108">
    <property type="entry name" value="PROTEIN_KINASE_ST"/>
    <property type="match status" value="1"/>
</dbReference>
<evidence type="ECO:0000313" key="15">
    <source>
        <dbReference type="Proteomes" id="UP000189274"/>
    </source>
</evidence>
<feature type="transmembrane region" description="Helical" evidence="12">
    <location>
        <begin position="476"/>
        <end position="495"/>
    </location>
</feature>
<keyword evidence="12" id="KW-0472">Membrane</keyword>
<dbReference type="FunFam" id="1.10.510.10:FF:000183">
    <property type="entry name" value="Serine/threonine-protein kinase hal4"/>
    <property type="match status" value="1"/>
</dbReference>
<feature type="compositionally biased region" description="Basic and acidic residues" evidence="11">
    <location>
        <begin position="1"/>
        <end position="10"/>
    </location>
</feature>
<evidence type="ECO:0000256" key="2">
    <source>
        <dbReference type="ARBA" id="ARBA00022527"/>
    </source>
</evidence>
<feature type="domain" description="Protein kinase" evidence="13">
    <location>
        <begin position="160"/>
        <end position="429"/>
    </location>
</feature>
<dbReference type="GO" id="GO:0030003">
    <property type="term" value="P:intracellular monoatomic cation homeostasis"/>
    <property type="evidence" value="ECO:0007669"/>
    <property type="project" value="TreeGrafter"/>
</dbReference>
<dbReference type="Pfam" id="PF00069">
    <property type="entry name" value="Pkinase"/>
    <property type="match status" value="1"/>
</dbReference>
<keyword evidence="2" id="KW-0723">Serine/threonine-protein kinase</keyword>
<comment type="caution">
    <text evidence="14">The sequence shown here is derived from an EMBL/GenBank/DDBJ whole genome shotgun (WGS) entry which is preliminary data.</text>
</comment>
<keyword evidence="5 14" id="KW-0418">Kinase</keyword>
<dbReference type="GO" id="GO:0005524">
    <property type="term" value="F:ATP binding"/>
    <property type="evidence" value="ECO:0007669"/>
    <property type="project" value="UniProtKB-UniRule"/>
</dbReference>
<feature type="region of interest" description="Disordered" evidence="11">
    <location>
        <begin position="1065"/>
        <end position="1095"/>
    </location>
</feature>
<evidence type="ECO:0000256" key="5">
    <source>
        <dbReference type="ARBA" id="ARBA00022777"/>
    </source>
</evidence>
<dbReference type="VEuPathDB" id="FungiDB:C5L36_0B07290"/>
<dbReference type="InterPro" id="IPR000719">
    <property type="entry name" value="Prot_kinase_dom"/>
</dbReference>
<evidence type="ECO:0000256" key="4">
    <source>
        <dbReference type="ARBA" id="ARBA00022741"/>
    </source>
</evidence>
<keyword evidence="12" id="KW-1133">Transmembrane helix</keyword>
<evidence type="ECO:0000256" key="3">
    <source>
        <dbReference type="ARBA" id="ARBA00022679"/>
    </source>
</evidence>
<dbReference type="PROSITE" id="PS50011">
    <property type="entry name" value="PROTEIN_KINASE_DOM"/>
    <property type="match status" value="1"/>
</dbReference>
<dbReference type="InterPro" id="IPR008271">
    <property type="entry name" value="Ser/Thr_kinase_AS"/>
</dbReference>
<keyword evidence="4 10" id="KW-0547">Nucleotide-binding</keyword>
<evidence type="ECO:0000256" key="10">
    <source>
        <dbReference type="PROSITE-ProRule" id="PRU10141"/>
    </source>
</evidence>
<dbReference type="CDD" id="cd13994">
    <property type="entry name" value="STKc_HAL4_like"/>
    <property type="match status" value="1"/>
</dbReference>
<feature type="transmembrane region" description="Helical" evidence="12">
    <location>
        <begin position="734"/>
        <end position="755"/>
    </location>
</feature>
<evidence type="ECO:0000256" key="6">
    <source>
        <dbReference type="ARBA" id="ARBA00022840"/>
    </source>
</evidence>
<feature type="transmembrane region" description="Helical" evidence="12">
    <location>
        <begin position="893"/>
        <end position="918"/>
    </location>
</feature>
<dbReference type="InterPro" id="IPR011047">
    <property type="entry name" value="Quinoprotein_ADH-like_sf"/>
</dbReference>
<dbReference type="SMART" id="SM00220">
    <property type="entry name" value="S_TKc"/>
    <property type="match status" value="1"/>
</dbReference>
<evidence type="ECO:0000256" key="11">
    <source>
        <dbReference type="SAM" id="MobiDB-lite"/>
    </source>
</evidence>
<name>A0A1V2LGP2_PICKU</name>
<dbReference type="PANTHER" id="PTHR24343:SF558">
    <property type="entry name" value="PROTEIN KINASE DOMAIN-CONTAINING PROTEIN"/>
    <property type="match status" value="1"/>
</dbReference>
<dbReference type="PANTHER" id="PTHR24343">
    <property type="entry name" value="SERINE/THREONINE KINASE"/>
    <property type="match status" value="1"/>
</dbReference>
<evidence type="ECO:0000256" key="12">
    <source>
        <dbReference type="SAM" id="Phobius"/>
    </source>
</evidence>
<feature type="compositionally biased region" description="Low complexity" evidence="11">
    <location>
        <begin position="22"/>
        <end position="58"/>
    </location>
</feature>
<proteinExistence type="predicted"/>
<comment type="catalytic activity">
    <reaction evidence="7">
        <text>L-threonyl-[protein] + ATP = O-phospho-L-threonyl-[protein] + ADP + H(+)</text>
        <dbReference type="Rhea" id="RHEA:46608"/>
        <dbReference type="Rhea" id="RHEA-COMP:11060"/>
        <dbReference type="Rhea" id="RHEA-COMP:11605"/>
        <dbReference type="ChEBI" id="CHEBI:15378"/>
        <dbReference type="ChEBI" id="CHEBI:30013"/>
        <dbReference type="ChEBI" id="CHEBI:30616"/>
        <dbReference type="ChEBI" id="CHEBI:61977"/>
        <dbReference type="ChEBI" id="CHEBI:456216"/>
        <dbReference type="EC" id="2.7.11.1"/>
    </reaction>
</comment>
<dbReference type="VEuPathDB" id="FungiDB:C5L36_0B07280"/>
<feature type="binding site" evidence="10">
    <location>
        <position position="192"/>
    </location>
    <ligand>
        <name>ATP</name>
        <dbReference type="ChEBI" id="CHEBI:30616"/>
    </ligand>
</feature>
<dbReference type="SUPFAM" id="SSF50998">
    <property type="entry name" value="Quinoprotein alcohol dehydrogenase-like"/>
    <property type="match status" value="1"/>
</dbReference>
<gene>
    <name evidence="14" type="ORF">BOH78_4606</name>
</gene>
<dbReference type="EMBL" id="MQVM01000038">
    <property type="protein sequence ID" value="ONH71273.1"/>
    <property type="molecule type" value="Genomic_DNA"/>
</dbReference>
<organism evidence="14 15">
    <name type="scientific">Pichia kudriavzevii</name>
    <name type="common">Yeast</name>
    <name type="synonym">Issatchenkia orientalis</name>
    <dbReference type="NCBI Taxonomy" id="4909"/>
    <lineage>
        <taxon>Eukaryota</taxon>
        <taxon>Fungi</taxon>
        <taxon>Dikarya</taxon>
        <taxon>Ascomycota</taxon>
        <taxon>Saccharomycotina</taxon>
        <taxon>Pichiomycetes</taxon>
        <taxon>Pichiales</taxon>
        <taxon>Pichiaceae</taxon>
        <taxon>Pichia</taxon>
    </lineage>
</organism>
<dbReference type="GO" id="GO:0004674">
    <property type="term" value="F:protein serine/threonine kinase activity"/>
    <property type="evidence" value="ECO:0007669"/>
    <property type="project" value="UniProtKB-KW"/>
</dbReference>
<dbReference type="GO" id="GO:0030447">
    <property type="term" value="P:filamentous growth"/>
    <property type="evidence" value="ECO:0007669"/>
    <property type="project" value="UniProtKB-ARBA"/>
</dbReference>
<feature type="transmembrane region" description="Helical" evidence="12">
    <location>
        <begin position="813"/>
        <end position="836"/>
    </location>
</feature>
<feature type="transmembrane region" description="Helical" evidence="12">
    <location>
        <begin position="666"/>
        <end position="690"/>
    </location>
</feature>
<keyword evidence="12" id="KW-0812">Transmembrane</keyword>
<evidence type="ECO:0000313" key="14">
    <source>
        <dbReference type="EMBL" id="ONH71273.1"/>
    </source>
</evidence>
<dbReference type="InterPro" id="IPR017441">
    <property type="entry name" value="Protein_kinase_ATP_BS"/>
</dbReference>
<dbReference type="SUPFAM" id="SSF56112">
    <property type="entry name" value="Protein kinase-like (PK-like)"/>
    <property type="match status" value="1"/>
</dbReference>
<evidence type="ECO:0000259" key="13">
    <source>
        <dbReference type="PROSITE" id="PS50011"/>
    </source>
</evidence>
<evidence type="ECO:0000256" key="8">
    <source>
        <dbReference type="ARBA" id="ARBA00048679"/>
    </source>
</evidence>
<protein>
    <recommendedName>
        <fullName evidence="1">non-specific serine/threonine protein kinase</fullName>
        <ecNumber evidence="1">2.7.11.1</ecNumber>
    </recommendedName>
    <alternativeName>
        <fullName evidence="9">Halotolerance protein 4</fullName>
    </alternativeName>
</protein>
<dbReference type="PROSITE" id="PS00107">
    <property type="entry name" value="PROTEIN_KINASE_ATP"/>
    <property type="match status" value="1"/>
</dbReference>
<feature type="region of interest" description="Disordered" evidence="11">
    <location>
        <begin position="1"/>
        <end position="82"/>
    </location>
</feature>
<dbReference type="EC" id="2.7.11.1" evidence="1"/>